<sequence length="199" mass="22069">MSVGDAKLNHPAPAFDEMALQADGTFKKIKLSSYHGKWVVLFFYPMDFTFVCPTEICAFSDRVKEFNAINCEVIACSCDSEYSHLAWTNQDRKKGGLGKMEIPILADKTKSIAKAYGVLKEDDGVSYRGVFIIDPAGNLRQFTVNDMPVGRSVDEVLRLVNAFQFVEKHGEVCPANWHVGAATMKPDPKGSVDGYFSKN</sequence>
<comment type="similarity">
    <text evidence="1">Belongs to the peroxiredoxin family. AhpC/Prx1 subfamily.</text>
</comment>
<gene>
    <name evidence="13" type="ORF">STCU_03452</name>
    <name evidence="12" type="ORF">STCU_12406</name>
</gene>
<dbReference type="EMBL" id="ATMH01012762">
    <property type="protein sequence ID" value="EPY14961.1"/>
    <property type="molecule type" value="Genomic_DNA"/>
</dbReference>
<dbReference type="InterPro" id="IPR050217">
    <property type="entry name" value="Peroxiredoxin"/>
</dbReference>
<keyword evidence="14" id="KW-1185">Reference proteome</keyword>
<dbReference type="Proteomes" id="UP000015354">
    <property type="component" value="Unassembled WGS sequence"/>
</dbReference>
<dbReference type="GO" id="GO:0008379">
    <property type="term" value="F:thioredoxin peroxidase activity"/>
    <property type="evidence" value="ECO:0007669"/>
    <property type="project" value="TreeGrafter"/>
</dbReference>
<evidence type="ECO:0000313" key="13">
    <source>
        <dbReference type="EMBL" id="EPY31445.1"/>
    </source>
</evidence>
<evidence type="ECO:0000256" key="1">
    <source>
        <dbReference type="ARBA" id="ARBA00009796"/>
    </source>
</evidence>
<protein>
    <recommendedName>
        <fullName evidence="2">thioredoxin-dependent peroxiredoxin</fullName>
        <ecNumber evidence="2">1.11.1.24</ecNumber>
    </recommendedName>
</protein>
<dbReference type="EC" id="1.11.1.24" evidence="2"/>
<comment type="function">
    <text evidence="9">Thiol-specific peroxidase that catalyzes the reduction of hydrogen peroxide and organic hydroperoxides to water and alcohols, respectively.</text>
</comment>
<evidence type="ECO:0000256" key="6">
    <source>
        <dbReference type="ARBA" id="ARBA00023157"/>
    </source>
</evidence>
<dbReference type="OrthoDB" id="275132at2759"/>
<evidence type="ECO:0000256" key="5">
    <source>
        <dbReference type="ARBA" id="ARBA00023002"/>
    </source>
</evidence>
<dbReference type="Pfam" id="PF00578">
    <property type="entry name" value="AhpC-TSA"/>
    <property type="match status" value="1"/>
</dbReference>
<feature type="active site" description="Cysteine sulfenic acid (-SOH) intermediate; for peroxidase activity" evidence="10">
    <location>
        <position position="52"/>
    </location>
</feature>
<dbReference type="CDD" id="cd03015">
    <property type="entry name" value="PRX_Typ2cys"/>
    <property type="match status" value="1"/>
</dbReference>
<comment type="caution">
    <text evidence="13">The sequence shown here is derived from an EMBL/GenBank/DDBJ whole genome shotgun (WGS) entry which is preliminary data.</text>
</comment>
<dbReference type="GO" id="GO:0045454">
    <property type="term" value="P:cell redox homeostasis"/>
    <property type="evidence" value="ECO:0007669"/>
    <property type="project" value="TreeGrafter"/>
</dbReference>
<dbReference type="PANTHER" id="PTHR10681:SF171">
    <property type="entry name" value="PEROXIREDOXIN 4"/>
    <property type="match status" value="1"/>
</dbReference>
<evidence type="ECO:0000256" key="10">
    <source>
        <dbReference type="PIRSR" id="PIRSR000239-1"/>
    </source>
</evidence>
<dbReference type="AlphaFoldDB" id="S9W671"/>
<evidence type="ECO:0000313" key="12">
    <source>
        <dbReference type="EMBL" id="EPY14961.1"/>
    </source>
</evidence>
<dbReference type="GO" id="GO:0006979">
    <property type="term" value="P:response to oxidative stress"/>
    <property type="evidence" value="ECO:0007669"/>
    <property type="project" value="TreeGrafter"/>
</dbReference>
<dbReference type="InterPro" id="IPR013766">
    <property type="entry name" value="Thioredoxin_domain"/>
</dbReference>
<dbReference type="PANTHER" id="PTHR10681">
    <property type="entry name" value="THIOREDOXIN PEROXIDASE"/>
    <property type="match status" value="1"/>
</dbReference>
<dbReference type="PROSITE" id="PS51352">
    <property type="entry name" value="THIOREDOXIN_2"/>
    <property type="match status" value="1"/>
</dbReference>
<dbReference type="FunFam" id="3.40.30.10:FF:000003">
    <property type="entry name" value="Peroxiredoxin 1"/>
    <property type="match status" value="1"/>
</dbReference>
<evidence type="ECO:0000256" key="7">
    <source>
        <dbReference type="ARBA" id="ARBA00023284"/>
    </source>
</evidence>
<name>S9W671_9TRYP</name>
<evidence type="ECO:0000256" key="8">
    <source>
        <dbReference type="ARBA" id="ARBA00049091"/>
    </source>
</evidence>
<feature type="domain" description="Thioredoxin" evidence="11">
    <location>
        <begin position="6"/>
        <end position="165"/>
    </location>
</feature>
<keyword evidence="4 9" id="KW-0049">Antioxidant</keyword>
<evidence type="ECO:0000313" key="14">
    <source>
        <dbReference type="Proteomes" id="UP000015354"/>
    </source>
</evidence>
<evidence type="ECO:0000256" key="2">
    <source>
        <dbReference type="ARBA" id="ARBA00013017"/>
    </source>
</evidence>
<accession>S9W671</accession>
<organism evidence="13 14">
    <name type="scientific">Strigomonas culicis</name>
    <dbReference type="NCBI Taxonomy" id="28005"/>
    <lineage>
        <taxon>Eukaryota</taxon>
        <taxon>Discoba</taxon>
        <taxon>Euglenozoa</taxon>
        <taxon>Kinetoplastea</taxon>
        <taxon>Metakinetoplastina</taxon>
        <taxon>Trypanosomatida</taxon>
        <taxon>Trypanosomatidae</taxon>
        <taxon>Strigomonadinae</taxon>
        <taxon>Strigomonas</taxon>
    </lineage>
</organism>
<dbReference type="InterPro" id="IPR019479">
    <property type="entry name" value="Peroxiredoxin_C"/>
</dbReference>
<evidence type="ECO:0000256" key="3">
    <source>
        <dbReference type="ARBA" id="ARBA00022559"/>
    </source>
</evidence>
<dbReference type="Pfam" id="PF10417">
    <property type="entry name" value="1-cysPrx_C"/>
    <property type="match status" value="1"/>
</dbReference>
<dbReference type="InterPro" id="IPR036249">
    <property type="entry name" value="Thioredoxin-like_sf"/>
</dbReference>
<dbReference type="SUPFAM" id="SSF52833">
    <property type="entry name" value="Thioredoxin-like"/>
    <property type="match status" value="1"/>
</dbReference>
<dbReference type="GO" id="GO:0005829">
    <property type="term" value="C:cytosol"/>
    <property type="evidence" value="ECO:0007669"/>
    <property type="project" value="TreeGrafter"/>
</dbReference>
<comment type="catalytic activity">
    <reaction evidence="8">
        <text>a hydroperoxide + [thioredoxin]-dithiol = an alcohol + [thioredoxin]-disulfide + H2O</text>
        <dbReference type="Rhea" id="RHEA:62620"/>
        <dbReference type="Rhea" id="RHEA-COMP:10698"/>
        <dbReference type="Rhea" id="RHEA-COMP:10700"/>
        <dbReference type="ChEBI" id="CHEBI:15377"/>
        <dbReference type="ChEBI" id="CHEBI:29950"/>
        <dbReference type="ChEBI" id="CHEBI:30879"/>
        <dbReference type="ChEBI" id="CHEBI:35924"/>
        <dbReference type="ChEBI" id="CHEBI:50058"/>
        <dbReference type="EC" id="1.11.1.24"/>
    </reaction>
</comment>
<keyword evidence="5 9" id="KW-0560">Oxidoreductase</keyword>
<keyword evidence="3 9" id="KW-0575">Peroxidase</keyword>
<dbReference type="InterPro" id="IPR000866">
    <property type="entry name" value="AhpC/TSA"/>
</dbReference>
<evidence type="ECO:0000256" key="4">
    <source>
        <dbReference type="ARBA" id="ARBA00022862"/>
    </source>
</evidence>
<keyword evidence="6" id="KW-1015">Disulfide bond</keyword>
<reference evidence="13" key="2">
    <citation type="submission" date="2013-03" db="EMBL/GenBank/DDBJ databases">
        <authorList>
            <person name="Motta M.C.M."/>
            <person name="Martins A.C.A."/>
            <person name="Preta C.M.C.C."/>
            <person name="Silva R."/>
            <person name="de Souza S.S."/>
            <person name="Klein C.C."/>
            <person name="de Almeida L.G.P."/>
            <person name="Cunha O.L."/>
            <person name="Colabardini A.C."/>
            <person name="Lima B.A."/>
            <person name="Machado C.R."/>
            <person name="Soares C.M.A."/>
            <person name="de Menezes C.B.A."/>
            <person name="Bartolomeu D.C."/>
            <person name="Grisard E.C."/>
            <person name="Fantinatti-Garboggini F."/>
            <person name="Rodrigues-Luiz G.F."/>
            <person name="Wagner G."/>
            <person name="Goldman G.H."/>
            <person name="Fietto J.L.R."/>
            <person name="Ciapina L.P."/>
            <person name="Brocchi M."/>
            <person name="Elias M.C."/>
            <person name="Goldman M.H.S."/>
            <person name="Sagot M.-F."/>
            <person name="Pereira M."/>
            <person name="Stoco P.H."/>
            <person name="Teixeira S.M.R."/>
            <person name="de Mendonca-Neto R.P."/>
            <person name="Maciel T.E.F."/>
            <person name="Mendes T.A.O."/>
            <person name="Urmenyi T.P."/>
            <person name="Teixeira M.M.G."/>
            <person name="de Camargo E.F.P."/>
            <person name="de Sousa W."/>
            <person name="Schenkman S."/>
            <person name="de Vasconcelos A.T.R."/>
        </authorList>
    </citation>
    <scope>NUCLEOTIDE SEQUENCE</scope>
</reference>
<dbReference type="Gene3D" id="3.40.30.10">
    <property type="entry name" value="Glutaredoxin"/>
    <property type="match status" value="1"/>
</dbReference>
<dbReference type="GO" id="GO:0033554">
    <property type="term" value="P:cellular response to stress"/>
    <property type="evidence" value="ECO:0007669"/>
    <property type="project" value="TreeGrafter"/>
</dbReference>
<dbReference type="PIRSF" id="PIRSF000239">
    <property type="entry name" value="AHPC"/>
    <property type="match status" value="1"/>
</dbReference>
<dbReference type="GO" id="GO:0042744">
    <property type="term" value="P:hydrogen peroxide catabolic process"/>
    <property type="evidence" value="ECO:0007669"/>
    <property type="project" value="TreeGrafter"/>
</dbReference>
<dbReference type="EMBL" id="ATMH01003452">
    <property type="protein sequence ID" value="EPY31445.1"/>
    <property type="molecule type" value="Genomic_DNA"/>
</dbReference>
<proteinExistence type="inferred from homology"/>
<keyword evidence="7 9" id="KW-0676">Redox-active center</keyword>
<reference evidence="13 14" key="1">
    <citation type="journal article" date="2013" name="PLoS ONE">
        <title>Predicting the Proteins of Angomonas deanei, Strigomonas culicis and Their Respective Endosymbionts Reveals New Aspects of the Trypanosomatidae Family.</title>
        <authorList>
            <person name="Motta M.C."/>
            <person name="Martins A.C."/>
            <person name="de Souza S.S."/>
            <person name="Catta-Preta C.M."/>
            <person name="Silva R."/>
            <person name="Klein C.C."/>
            <person name="de Almeida L.G."/>
            <person name="de Lima Cunha O."/>
            <person name="Ciapina L.P."/>
            <person name="Brocchi M."/>
            <person name="Colabardini A.C."/>
            <person name="de Araujo Lima B."/>
            <person name="Machado C.R."/>
            <person name="de Almeida Soares C.M."/>
            <person name="Probst C.M."/>
            <person name="de Menezes C.B."/>
            <person name="Thompson C.E."/>
            <person name="Bartholomeu D.C."/>
            <person name="Gradia D.F."/>
            <person name="Pavoni D.P."/>
            <person name="Grisard E.C."/>
            <person name="Fantinatti-Garboggini F."/>
            <person name="Marchini F.K."/>
            <person name="Rodrigues-Luiz G.F."/>
            <person name="Wagner G."/>
            <person name="Goldman G.H."/>
            <person name="Fietto J.L."/>
            <person name="Elias M.C."/>
            <person name="Goldman M.H."/>
            <person name="Sagot M.F."/>
            <person name="Pereira M."/>
            <person name="Stoco P.H."/>
            <person name="de Mendonca-Neto R.P."/>
            <person name="Teixeira S.M."/>
            <person name="Maciel T.E."/>
            <person name="de Oliveira Mendes T.A."/>
            <person name="Urmenyi T.P."/>
            <person name="de Souza W."/>
            <person name="Schenkman S."/>
            <person name="de Vasconcelos A.T."/>
        </authorList>
    </citation>
    <scope>NUCLEOTIDE SEQUENCE [LARGE SCALE GENOMIC DNA]</scope>
</reference>
<evidence type="ECO:0000259" key="11">
    <source>
        <dbReference type="PROSITE" id="PS51352"/>
    </source>
</evidence>
<evidence type="ECO:0000256" key="9">
    <source>
        <dbReference type="PIRNR" id="PIRNR000239"/>
    </source>
</evidence>
<dbReference type="InterPro" id="IPR024706">
    <property type="entry name" value="Peroxiredoxin_AhpC-typ"/>
</dbReference>